<dbReference type="Gene3D" id="2.60.210.10">
    <property type="entry name" value="Apoptosis, Tumor Necrosis Factor Receptor Associated Protein 2, Chain A"/>
    <property type="match status" value="1"/>
</dbReference>
<sequence length="89" mass="10196">MTLLDQNLASYTWKIDKFSQINKRELRSNAIEVGGYKWYVEPAFGKEQIVLSVALIVSIAENLFGIIDKCRANLSLFCGRQKKQAREID</sequence>
<evidence type="ECO:0000259" key="1">
    <source>
        <dbReference type="PROSITE" id="PS50144"/>
    </source>
</evidence>
<dbReference type="SUPFAM" id="SSF49599">
    <property type="entry name" value="TRAF domain-like"/>
    <property type="match status" value="1"/>
</dbReference>
<evidence type="ECO:0000313" key="2">
    <source>
        <dbReference type="EMBL" id="KAG5544587.1"/>
    </source>
</evidence>
<dbReference type="InterPro" id="IPR002083">
    <property type="entry name" value="MATH/TRAF_dom"/>
</dbReference>
<dbReference type="AlphaFoldDB" id="A0AAV6JWR1"/>
<dbReference type="CDD" id="cd00121">
    <property type="entry name" value="MATH"/>
    <property type="match status" value="1"/>
</dbReference>
<protein>
    <recommendedName>
        <fullName evidence="1">MATH domain-containing protein</fullName>
    </recommendedName>
</protein>
<reference evidence="2 3" key="1">
    <citation type="submission" date="2020-08" db="EMBL/GenBank/DDBJ databases">
        <title>Plant Genome Project.</title>
        <authorList>
            <person name="Zhang R.-G."/>
        </authorList>
    </citation>
    <scope>NUCLEOTIDE SEQUENCE [LARGE SCALE GENOMIC DNA]</scope>
    <source>
        <strain evidence="2">WSP0</strain>
        <tissue evidence="2">Leaf</tissue>
    </source>
</reference>
<organism evidence="2 3">
    <name type="scientific">Rhododendron griersonianum</name>
    <dbReference type="NCBI Taxonomy" id="479676"/>
    <lineage>
        <taxon>Eukaryota</taxon>
        <taxon>Viridiplantae</taxon>
        <taxon>Streptophyta</taxon>
        <taxon>Embryophyta</taxon>
        <taxon>Tracheophyta</taxon>
        <taxon>Spermatophyta</taxon>
        <taxon>Magnoliopsida</taxon>
        <taxon>eudicotyledons</taxon>
        <taxon>Gunneridae</taxon>
        <taxon>Pentapetalae</taxon>
        <taxon>asterids</taxon>
        <taxon>Ericales</taxon>
        <taxon>Ericaceae</taxon>
        <taxon>Ericoideae</taxon>
        <taxon>Rhodoreae</taxon>
        <taxon>Rhododendron</taxon>
    </lineage>
</organism>
<gene>
    <name evidence="2" type="ORF">RHGRI_017124</name>
</gene>
<proteinExistence type="predicted"/>
<dbReference type="PANTHER" id="PTHR47477:SF8">
    <property type="entry name" value="TNF RECEPTOR-ASSOCIATED FACTOR HOMOLOG 1A"/>
    <property type="match status" value="1"/>
</dbReference>
<dbReference type="InterPro" id="IPR008974">
    <property type="entry name" value="TRAF-like"/>
</dbReference>
<dbReference type="EMBL" id="JACTNZ010000006">
    <property type="protein sequence ID" value="KAG5544587.1"/>
    <property type="molecule type" value="Genomic_DNA"/>
</dbReference>
<keyword evidence="3" id="KW-1185">Reference proteome</keyword>
<feature type="domain" description="MATH" evidence="1">
    <location>
        <begin position="8"/>
        <end position="89"/>
    </location>
</feature>
<dbReference type="PANTHER" id="PTHR47477">
    <property type="entry name" value="TNF RECEPTOR-ASSOCIATED FACTOR HOMOLOG 1A"/>
    <property type="match status" value="1"/>
</dbReference>
<dbReference type="Pfam" id="PF22486">
    <property type="entry name" value="MATH_2"/>
    <property type="match status" value="1"/>
</dbReference>
<accession>A0AAV6JWR1</accession>
<name>A0AAV6JWR1_9ERIC</name>
<comment type="caution">
    <text evidence="2">The sequence shown here is derived from an EMBL/GenBank/DDBJ whole genome shotgun (WGS) entry which is preliminary data.</text>
</comment>
<dbReference type="InterPro" id="IPR055327">
    <property type="entry name" value="TRAF1A/B"/>
</dbReference>
<dbReference type="Proteomes" id="UP000823749">
    <property type="component" value="Chromosome 6"/>
</dbReference>
<evidence type="ECO:0000313" key="3">
    <source>
        <dbReference type="Proteomes" id="UP000823749"/>
    </source>
</evidence>
<dbReference type="PROSITE" id="PS50144">
    <property type="entry name" value="MATH"/>
    <property type="match status" value="1"/>
</dbReference>